<keyword evidence="3" id="KW-1185">Reference proteome</keyword>
<dbReference type="EMBL" id="AVBG01000001">
    <property type="protein sequence ID" value="KGP93209.1"/>
    <property type="molecule type" value="Genomic_DNA"/>
</dbReference>
<evidence type="ECO:0000259" key="1">
    <source>
        <dbReference type="Pfam" id="PF01521"/>
    </source>
</evidence>
<accession>A0A0A2UZ51</accession>
<gene>
    <name evidence="2" type="ORF">N780_12985</name>
</gene>
<feature type="domain" description="Core" evidence="1">
    <location>
        <begin position="1"/>
        <end position="99"/>
    </location>
</feature>
<name>A0A0A2UZ51_9BACI</name>
<dbReference type="OrthoDB" id="2361087at2"/>
<evidence type="ECO:0000313" key="2">
    <source>
        <dbReference type="EMBL" id="KGP93209.1"/>
    </source>
</evidence>
<comment type="caution">
    <text evidence="2">The sequence shown here is derived from an EMBL/GenBank/DDBJ whole genome shotgun (WGS) entry which is preliminary data.</text>
</comment>
<dbReference type="InterPro" id="IPR035903">
    <property type="entry name" value="HesB-like_dom_sf"/>
</dbReference>
<dbReference type="AlphaFoldDB" id="A0A0A2UZ51"/>
<dbReference type="Gene3D" id="2.60.300.12">
    <property type="entry name" value="HesB-like domain"/>
    <property type="match status" value="1"/>
</dbReference>
<organism evidence="2 3">
    <name type="scientific">Pontibacillus chungwhensis BH030062</name>
    <dbReference type="NCBI Taxonomy" id="1385513"/>
    <lineage>
        <taxon>Bacteria</taxon>
        <taxon>Bacillati</taxon>
        <taxon>Bacillota</taxon>
        <taxon>Bacilli</taxon>
        <taxon>Bacillales</taxon>
        <taxon>Bacillaceae</taxon>
        <taxon>Pontibacillus</taxon>
    </lineage>
</organism>
<dbReference type="STRING" id="1385513.N780_12985"/>
<dbReference type="eggNOG" id="COG0316">
    <property type="taxonomic scope" value="Bacteria"/>
</dbReference>
<dbReference type="RefSeq" id="WP_036779607.1">
    <property type="nucleotide sequence ID" value="NZ_AVBG01000001.1"/>
</dbReference>
<dbReference type="Proteomes" id="UP000030153">
    <property type="component" value="Unassembled WGS sequence"/>
</dbReference>
<dbReference type="Pfam" id="PF01521">
    <property type="entry name" value="Fe-S_biosyn"/>
    <property type="match status" value="1"/>
</dbReference>
<evidence type="ECO:0000313" key="3">
    <source>
        <dbReference type="Proteomes" id="UP000030153"/>
    </source>
</evidence>
<dbReference type="InterPro" id="IPR000361">
    <property type="entry name" value="ATAP_core_dom"/>
</dbReference>
<sequence>MKLTIMDEALEQLRLLQIEGHPILRLYYDIEGCGCGVNGVRIMYFTNETTQYDEVVENDQYKIVIDEQQKTFFEPEMKLEWTGRLFRLKSPNQMLNASLSSRVIQKGVEFVG</sequence>
<proteinExistence type="predicted"/>
<reference evidence="2 3" key="1">
    <citation type="submission" date="2013-08" db="EMBL/GenBank/DDBJ databases">
        <title>Genome of Pontibacillus chungwhensis.</title>
        <authorList>
            <person name="Wang Q."/>
            <person name="Wang G."/>
        </authorList>
    </citation>
    <scope>NUCLEOTIDE SEQUENCE [LARGE SCALE GENOMIC DNA]</scope>
    <source>
        <strain evidence="2 3">BH030062</strain>
    </source>
</reference>
<dbReference type="SUPFAM" id="SSF89360">
    <property type="entry name" value="HesB-like domain"/>
    <property type="match status" value="1"/>
</dbReference>
<protein>
    <recommendedName>
        <fullName evidence="1">Core domain-containing protein</fullName>
    </recommendedName>
</protein>